<evidence type="ECO:0000313" key="6">
    <source>
        <dbReference type="Proteomes" id="UP000003860"/>
    </source>
</evidence>
<keyword evidence="1" id="KW-0805">Transcription regulation</keyword>
<dbReference type="GO" id="GO:0003677">
    <property type="term" value="F:DNA binding"/>
    <property type="evidence" value="ECO:0007669"/>
    <property type="project" value="UniProtKB-KW"/>
</dbReference>
<keyword evidence="6" id="KW-1185">Reference proteome</keyword>
<dbReference type="eggNOG" id="COG3284">
    <property type="taxonomic scope" value="Bacteria"/>
</dbReference>
<dbReference type="InterPro" id="IPR000792">
    <property type="entry name" value="Tscrpt_reg_LuxR_C"/>
</dbReference>
<dbReference type="PANTHER" id="PTHR44688">
    <property type="entry name" value="DNA-BINDING TRANSCRIPTIONAL ACTIVATOR DEVR_DOSR"/>
    <property type="match status" value="1"/>
</dbReference>
<dbReference type="EMBL" id="ACXX02000001">
    <property type="protein sequence ID" value="EGD49393.1"/>
    <property type="molecule type" value="Genomic_DNA"/>
</dbReference>
<dbReference type="InterPro" id="IPR029016">
    <property type="entry name" value="GAF-like_dom_sf"/>
</dbReference>
<dbReference type="Pfam" id="PF00196">
    <property type="entry name" value="GerE"/>
    <property type="match status" value="1"/>
</dbReference>
<dbReference type="AlphaFoldDB" id="F1T7E5"/>
<reference evidence="5" key="1">
    <citation type="submission" date="2009-07" db="EMBL/GenBank/DDBJ databases">
        <authorList>
            <consortium name="US DOE Joint Genome Institute (JGI-PGF)"/>
            <person name="Lucas S."/>
            <person name="Copeland A."/>
            <person name="Lapidus A."/>
            <person name="Glavina del Rio T."/>
            <person name="Tice H."/>
            <person name="Bruce D."/>
            <person name="Goodwin L."/>
            <person name="Pitluck S."/>
            <person name="Larimer F."/>
            <person name="Land M.L."/>
            <person name="Mouttaki H."/>
            <person name="He Z."/>
            <person name="Zhou J."/>
            <person name="Hemme C.L."/>
        </authorList>
    </citation>
    <scope>NUCLEOTIDE SEQUENCE</scope>
    <source>
        <strain evidence="5">DSM 2782</strain>
    </source>
</reference>
<organism evidence="5 6">
    <name type="scientific">Ruminiclostridium papyrosolvens DSM 2782</name>
    <dbReference type="NCBI Taxonomy" id="588581"/>
    <lineage>
        <taxon>Bacteria</taxon>
        <taxon>Bacillati</taxon>
        <taxon>Bacillota</taxon>
        <taxon>Clostridia</taxon>
        <taxon>Eubacteriales</taxon>
        <taxon>Oscillospiraceae</taxon>
        <taxon>Ruminiclostridium</taxon>
    </lineage>
</organism>
<proteinExistence type="predicted"/>
<reference evidence="5" key="2">
    <citation type="submission" date="2011-01" db="EMBL/GenBank/DDBJ databases">
        <title>The Non-contiguous Finished genome of Clostridium papyrosolvens.</title>
        <authorList>
            <person name="Lucas S."/>
            <person name="Copeland A."/>
            <person name="Lapidus A."/>
            <person name="Cheng J.-F."/>
            <person name="Goodwin L."/>
            <person name="Pitluck S."/>
            <person name="Misra M."/>
            <person name="Chertkov O."/>
            <person name="Detter J.C."/>
            <person name="Han C."/>
            <person name="Tapia R."/>
            <person name="Land M."/>
            <person name="Hauser L."/>
            <person name="Kyrpides N."/>
            <person name="Ivanova N."/>
            <person name="Pagani I."/>
            <person name="Mouttaki H."/>
            <person name="He Z."/>
            <person name="Zhou J."/>
            <person name="Hemme C.L."/>
            <person name="Woyke T."/>
        </authorList>
    </citation>
    <scope>NUCLEOTIDE SEQUENCE [LARGE SCALE GENOMIC DNA]</scope>
    <source>
        <strain evidence="5">DSM 2782</strain>
    </source>
</reference>
<evidence type="ECO:0000256" key="1">
    <source>
        <dbReference type="ARBA" id="ARBA00023015"/>
    </source>
</evidence>
<gene>
    <name evidence="5" type="ORF">Cpap_3826</name>
</gene>
<dbReference type="InterPro" id="IPR016032">
    <property type="entry name" value="Sig_transdc_resp-reg_C-effctor"/>
</dbReference>
<evidence type="ECO:0000313" key="5">
    <source>
        <dbReference type="EMBL" id="EGD49393.1"/>
    </source>
</evidence>
<comment type="caution">
    <text evidence="5">The sequence shown here is derived from an EMBL/GenBank/DDBJ whole genome shotgun (WGS) entry which is preliminary data.</text>
</comment>
<dbReference type="SMART" id="SM00421">
    <property type="entry name" value="HTH_LUXR"/>
    <property type="match status" value="1"/>
</dbReference>
<dbReference type="Proteomes" id="UP000003860">
    <property type="component" value="Unassembled WGS sequence"/>
</dbReference>
<keyword evidence="3" id="KW-0804">Transcription</keyword>
<dbReference type="SUPFAM" id="SSF46894">
    <property type="entry name" value="C-terminal effector domain of the bipartite response regulators"/>
    <property type="match status" value="1"/>
</dbReference>
<dbReference type="STRING" id="588581.Cpap_3826"/>
<evidence type="ECO:0000256" key="2">
    <source>
        <dbReference type="ARBA" id="ARBA00023125"/>
    </source>
</evidence>
<dbReference type="GO" id="GO:0006355">
    <property type="term" value="P:regulation of DNA-templated transcription"/>
    <property type="evidence" value="ECO:0007669"/>
    <property type="project" value="InterPro"/>
</dbReference>
<dbReference type="OrthoDB" id="1954582at2"/>
<protein>
    <submittedName>
        <fullName evidence="5">Transcriptional regulator, LuxR family</fullName>
    </submittedName>
</protein>
<dbReference type="RefSeq" id="WP_004616057.1">
    <property type="nucleotide sequence ID" value="NZ_ACXX02000001.1"/>
</dbReference>
<dbReference type="PROSITE" id="PS50043">
    <property type="entry name" value="HTH_LUXR_2"/>
    <property type="match status" value="1"/>
</dbReference>
<name>F1T7E5_9FIRM</name>
<dbReference type="Gene3D" id="1.10.10.10">
    <property type="entry name" value="Winged helix-like DNA-binding domain superfamily/Winged helix DNA-binding domain"/>
    <property type="match status" value="1"/>
</dbReference>
<accession>F1T7E5</accession>
<sequence length="256" mass="28700">MKNSYVSKEVLNSWRRCIEMDLPSNALIPAGVKEYDIKAKLDENKLFLSVFKDAVEKINAQILGKHSFFLTDSEGVILYINKKNHSILKEGISLAEGISGTNAVSLSLQLNKKVNTEPQHHYCSFFSRMYFFSVPICFRNRIIGSIAVASTGIPLKKELIIITELLAYQVTNEVEVAGQGMAKRLVSQMKFSEKQLLVLKLLAKGMTEKAVAIDSGISINTVRYHKKIIFRKLDTGNVIDAVVKALKYNLITIDEI</sequence>
<dbReference type="PANTHER" id="PTHR44688:SF16">
    <property type="entry name" value="DNA-BINDING TRANSCRIPTIONAL ACTIVATOR DEVR_DOSR"/>
    <property type="match status" value="1"/>
</dbReference>
<dbReference type="InterPro" id="IPR036388">
    <property type="entry name" value="WH-like_DNA-bd_sf"/>
</dbReference>
<dbReference type="Gene3D" id="3.30.450.40">
    <property type="match status" value="1"/>
</dbReference>
<evidence type="ECO:0000256" key="3">
    <source>
        <dbReference type="ARBA" id="ARBA00023163"/>
    </source>
</evidence>
<evidence type="ECO:0000259" key="4">
    <source>
        <dbReference type="PROSITE" id="PS50043"/>
    </source>
</evidence>
<feature type="domain" description="HTH luxR-type" evidence="4">
    <location>
        <begin position="184"/>
        <end position="249"/>
    </location>
</feature>
<dbReference type="CDD" id="cd06170">
    <property type="entry name" value="LuxR_C_like"/>
    <property type="match status" value="1"/>
</dbReference>
<keyword evidence="2" id="KW-0238">DNA-binding</keyword>
<dbReference type="PRINTS" id="PR00038">
    <property type="entry name" value="HTHLUXR"/>
</dbReference>